<feature type="binding site" evidence="11">
    <location>
        <position position="324"/>
    </location>
    <ligand>
        <name>FMN</name>
        <dbReference type="ChEBI" id="CHEBI:58210"/>
    </ligand>
</feature>
<dbReference type="UniPathway" id="UPA00053">
    <property type="reaction ID" value="UER00090"/>
</dbReference>
<dbReference type="EC" id="4.2.3.5" evidence="3 11"/>
<evidence type="ECO:0000313" key="12">
    <source>
        <dbReference type="EMBL" id="HET21097.1"/>
    </source>
</evidence>
<evidence type="ECO:0000256" key="6">
    <source>
        <dbReference type="ARBA" id="ARBA00022643"/>
    </source>
</evidence>
<feature type="binding site" evidence="11">
    <location>
        <position position="282"/>
    </location>
    <ligand>
        <name>FMN</name>
        <dbReference type="ChEBI" id="CHEBI:58210"/>
    </ligand>
</feature>
<dbReference type="HAMAP" id="MF_00300">
    <property type="entry name" value="Chorismate_synth"/>
    <property type="match status" value="1"/>
</dbReference>
<evidence type="ECO:0000256" key="4">
    <source>
        <dbReference type="ARBA" id="ARBA00022605"/>
    </source>
</evidence>
<protein>
    <recommendedName>
        <fullName evidence="3 11">Chorismate synthase</fullName>
        <shortName evidence="11">CS</shortName>
        <ecNumber evidence="3 11">4.2.3.5</ecNumber>
    </recommendedName>
    <alternativeName>
        <fullName evidence="11">5-enolpyruvylshikimate-3-phosphate phospholyase</fullName>
    </alternativeName>
</protein>
<gene>
    <name evidence="11" type="primary">aroC</name>
    <name evidence="12" type="ORF">ENN70_03160</name>
</gene>
<dbReference type="AlphaFoldDB" id="A0A7C2N6R7"/>
<dbReference type="GO" id="GO:0009423">
    <property type="term" value="P:chorismate biosynthetic process"/>
    <property type="evidence" value="ECO:0007669"/>
    <property type="project" value="UniProtKB-UniRule"/>
</dbReference>
<dbReference type="PROSITE" id="PS00789">
    <property type="entry name" value="CHORISMATE_SYNTHASE_3"/>
    <property type="match status" value="1"/>
</dbReference>
<keyword evidence="7 11" id="KW-0274">FAD</keyword>
<dbReference type="GO" id="GO:0005829">
    <property type="term" value="C:cytosol"/>
    <property type="evidence" value="ECO:0007669"/>
    <property type="project" value="TreeGrafter"/>
</dbReference>
<dbReference type="CDD" id="cd07304">
    <property type="entry name" value="Chorismate_synthase"/>
    <property type="match status" value="1"/>
</dbReference>
<evidence type="ECO:0000256" key="10">
    <source>
        <dbReference type="ARBA" id="ARBA00023239"/>
    </source>
</evidence>
<dbReference type="InterPro" id="IPR000453">
    <property type="entry name" value="Chorismate_synth"/>
</dbReference>
<evidence type="ECO:0000256" key="1">
    <source>
        <dbReference type="ARBA" id="ARBA00005044"/>
    </source>
</evidence>
<keyword evidence="10 11" id="KW-0456">Lyase</keyword>
<evidence type="ECO:0000256" key="11">
    <source>
        <dbReference type="HAMAP-Rule" id="MF_00300"/>
    </source>
</evidence>
<dbReference type="GO" id="GO:0008652">
    <property type="term" value="P:amino acid biosynthetic process"/>
    <property type="evidence" value="ECO:0007669"/>
    <property type="project" value="UniProtKB-KW"/>
</dbReference>
<evidence type="ECO:0000256" key="5">
    <source>
        <dbReference type="ARBA" id="ARBA00022630"/>
    </source>
</evidence>
<dbReference type="InterPro" id="IPR035904">
    <property type="entry name" value="Chorismate_synth_AroC_sf"/>
</dbReference>
<dbReference type="FunFam" id="3.60.150.10:FF:000002">
    <property type="entry name" value="Chorismate synthase"/>
    <property type="match status" value="1"/>
</dbReference>
<evidence type="ECO:0000256" key="8">
    <source>
        <dbReference type="ARBA" id="ARBA00022857"/>
    </source>
</evidence>
<dbReference type="SUPFAM" id="SSF103263">
    <property type="entry name" value="Chorismate synthase, AroC"/>
    <property type="match status" value="1"/>
</dbReference>
<comment type="cofactor">
    <cofactor evidence="11">
        <name>FMNH2</name>
        <dbReference type="ChEBI" id="CHEBI:57618"/>
    </cofactor>
    <text evidence="11">Reduced FMN (FMNH(2)).</text>
</comment>
<dbReference type="NCBIfam" id="TIGR00033">
    <property type="entry name" value="aroC"/>
    <property type="match status" value="1"/>
</dbReference>
<keyword evidence="5 11" id="KW-0285">Flavoprotein</keyword>
<dbReference type="EMBL" id="DSCQ01000037">
    <property type="protein sequence ID" value="HET21097.1"/>
    <property type="molecule type" value="Genomic_DNA"/>
</dbReference>
<dbReference type="GO" id="GO:0009073">
    <property type="term" value="P:aromatic amino acid family biosynthetic process"/>
    <property type="evidence" value="ECO:0007669"/>
    <property type="project" value="UniProtKB-KW"/>
</dbReference>
<dbReference type="PIRSF" id="PIRSF001456">
    <property type="entry name" value="Chorismate_synth"/>
    <property type="match status" value="1"/>
</dbReference>
<dbReference type="GO" id="GO:0010181">
    <property type="term" value="F:FMN binding"/>
    <property type="evidence" value="ECO:0007669"/>
    <property type="project" value="TreeGrafter"/>
</dbReference>
<evidence type="ECO:0000256" key="9">
    <source>
        <dbReference type="ARBA" id="ARBA00023141"/>
    </source>
</evidence>
<dbReference type="PANTHER" id="PTHR21085:SF0">
    <property type="entry name" value="CHORISMATE SYNTHASE"/>
    <property type="match status" value="1"/>
</dbReference>
<comment type="function">
    <text evidence="11">Catalyzes the anti-1,4-elimination of the C-3 phosphate and the C-6 proR hydrogen from 5-enolpyruvylshikimate-3-phosphate (EPSP) to yield chorismate, which is the branch point compound that serves as the starting substrate for the three terminal pathways of aromatic amino acid biosynthesis. This reaction introduces a second double bond into the aromatic ring system.</text>
</comment>
<organism evidence="12">
    <name type="scientific">Archaeoglobus fulgidus</name>
    <dbReference type="NCBI Taxonomy" id="2234"/>
    <lineage>
        <taxon>Archaea</taxon>
        <taxon>Methanobacteriati</taxon>
        <taxon>Methanobacteriota</taxon>
        <taxon>Archaeoglobi</taxon>
        <taxon>Archaeoglobales</taxon>
        <taxon>Archaeoglobaceae</taxon>
        <taxon>Archaeoglobus</taxon>
    </lineage>
</organism>
<feature type="binding site" evidence="11">
    <location>
        <position position="46"/>
    </location>
    <ligand>
        <name>NADP(+)</name>
        <dbReference type="ChEBI" id="CHEBI:58349"/>
    </ligand>
</feature>
<comment type="caution">
    <text evidence="12">The sequence shown here is derived from an EMBL/GenBank/DDBJ whole genome shotgun (WGS) entry which is preliminary data.</text>
</comment>
<evidence type="ECO:0000256" key="3">
    <source>
        <dbReference type="ARBA" id="ARBA00013036"/>
    </source>
</evidence>
<keyword evidence="9 11" id="KW-0057">Aromatic amino acid biosynthesis</keyword>
<dbReference type="NCBIfam" id="NF003793">
    <property type="entry name" value="PRK05382.1"/>
    <property type="match status" value="1"/>
</dbReference>
<keyword evidence="4 11" id="KW-0028">Amino-acid biosynthesis</keyword>
<sequence>MNTFGFFLRVTTWGESHGRAVGCVIDNFPSGLEVDEAFIQKEMERRRPGGKYASKRKEADRVEILSGVFEGLTTGTPISMIIWNTDVDSKAYEELKTVFRPGHADYTYWAKFGIRDWRGGGRASARETAARVAAGAMAKLLLRRYGVRVMGYAREIAGVKCMVNDPEEAFERAEKSSLRMPDKEAEKEAEKRLKDAMSEGDSVGGVVEVVVRNAPAGLGEPVFGKLDAYLAYAVMGIPAVKGVEIGAGFEAAEKRGSENNDPLVLRDGKITFLTNNAGGVLGGISTGEEIVLRAAIKPTPSISKIQRTVDYERMEEVEISVKGRHDPCIVPRAVPVVEAMVALVIADCMLMQGLIPRRLL</sequence>
<accession>A0A7C2N6R7</accession>
<dbReference type="InterPro" id="IPR020541">
    <property type="entry name" value="Chorismate_synthase_CS"/>
</dbReference>
<name>A0A7C2N6R7_ARCFL</name>
<evidence type="ECO:0000256" key="2">
    <source>
        <dbReference type="ARBA" id="ARBA00008014"/>
    </source>
</evidence>
<feature type="binding site" evidence="11">
    <location>
        <begin position="122"/>
        <end position="124"/>
    </location>
    <ligand>
        <name>FMN</name>
        <dbReference type="ChEBI" id="CHEBI:58210"/>
    </ligand>
</feature>
<comment type="caution">
    <text evidence="11">Lacks conserved residue(s) required for the propagation of feature annotation.</text>
</comment>
<evidence type="ECO:0000256" key="7">
    <source>
        <dbReference type="ARBA" id="ARBA00022827"/>
    </source>
</evidence>
<dbReference type="Pfam" id="PF01264">
    <property type="entry name" value="Chorismate_synt"/>
    <property type="match status" value="1"/>
</dbReference>
<reference evidence="12" key="1">
    <citation type="journal article" date="2020" name="mSystems">
        <title>Genome- and Community-Level Interaction Insights into Carbon Utilization and Element Cycling Functions of Hydrothermarchaeota in Hydrothermal Sediment.</title>
        <authorList>
            <person name="Zhou Z."/>
            <person name="Liu Y."/>
            <person name="Xu W."/>
            <person name="Pan J."/>
            <person name="Luo Z.H."/>
            <person name="Li M."/>
        </authorList>
    </citation>
    <scope>NUCLEOTIDE SEQUENCE [LARGE SCALE GENOMIC DNA]</scope>
    <source>
        <strain evidence="12">SpSt-12</strain>
    </source>
</reference>
<keyword evidence="6 11" id="KW-0288">FMN</keyword>
<feature type="binding site" evidence="11">
    <location>
        <begin position="297"/>
        <end position="301"/>
    </location>
    <ligand>
        <name>FMN</name>
        <dbReference type="ChEBI" id="CHEBI:58210"/>
    </ligand>
</feature>
<feature type="binding site" evidence="11">
    <location>
        <position position="51"/>
    </location>
    <ligand>
        <name>NADP(+)</name>
        <dbReference type="ChEBI" id="CHEBI:58349"/>
    </ligand>
</feature>
<dbReference type="Gene3D" id="3.60.150.10">
    <property type="entry name" value="Chorismate synthase AroC"/>
    <property type="match status" value="1"/>
</dbReference>
<dbReference type="PROSITE" id="PS00788">
    <property type="entry name" value="CHORISMATE_SYNTHASE_2"/>
    <property type="match status" value="1"/>
</dbReference>
<dbReference type="PANTHER" id="PTHR21085">
    <property type="entry name" value="CHORISMATE SYNTHASE"/>
    <property type="match status" value="1"/>
</dbReference>
<comment type="catalytic activity">
    <reaction evidence="11">
        <text>5-O-(1-carboxyvinyl)-3-phosphoshikimate = chorismate + phosphate</text>
        <dbReference type="Rhea" id="RHEA:21020"/>
        <dbReference type="ChEBI" id="CHEBI:29748"/>
        <dbReference type="ChEBI" id="CHEBI:43474"/>
        <dbReference type="ChEBI" id="CHEBI:57701"/>
        <dbReference type="EC" id="4.2.3.5"/>
    </reaction>
</comment>
<dbReference type="GO" id="GO:0004107">
    <property type="term" value="F:chorismate synthase activity"/>
    <property type="evidence" value="ECO:0007669"/>
    <property type="project" value="UniProtKB-UniRule"/>
</dbReference>
<comment type="similarity">
    <text evidence="2 11">Belongs to the chorismate synthase family.</text>
</comment>
<keyword evidence="8 11" id="KW-0521">NADP</keyword>
<proteinExistence type="inferred from homology"/>
<comment type="pathway">
    <text evidence="1 11">Metabolic intermediate biosynthesis; chorismate biosynthesis; chorismate from D-erythrose 4-phosphate and phosphoenolpyruvate: step 7/7.</text>
</comment>